<dbReference type="InterPro" id="IPR052718">
    <property type="entry name" value="NmrA-type_oxidoreductase"/>
</dbReference>
<dbReference type="OrthoDB" id="5510591at2"/>
<name>D6Y6Y7_THEBD</name>
<keyword evidence="3" id="KW-1185">Reference proteome</keyword>
<organism evidence="2 3">
    <name type="scientific">Thermobispora bispora (strain ATCC 19993 / DSM 43833 / CBS 139.67 / JCM 10125 / KCTC 9307 / NBRC 14880 / R51)</name>
    <dbReference type="NCBI Taxonomy" id="469371"/>
    <lineage>
        <taxon>Bacteria</taxon>
        <taxon>Bacillati</taxon>
        <taxon>Actinomycetota</taxon>
        <taxon>Actinomycetes</taxon>
        <taxon>Streptosporangiales</taxon>
        <taxon>Streptosporangiaceae</taxon>
        <taxon>Thermobispora</taxon>
    </lineage>
</organism>
<dbReference type="STRING" id="469371.Tbis_2930"/>
<dbReference type="PANTHER" id="PTHR47129:SF1">
    <property type="entry name" value="NMRA-LIKE DOMAIN-CONTAINING PROTEIN"/>
    <property type="match status" value="1"/>
</dbReference>
<sequence>MTIAIIGATGKLGGLTIDALLQRGVPADGILALGRNTERLAALAERGLRTAPVDVDDVAGTAATLSGVERLLLISFDDLGTRVPKHGNAVEAARRAGVGHLVYTSVLNAPASPLALAADHRATEERITASGIPATFLRNGWYTENHWPDFTAAREHGVIANSVGPGRIASAPRRDYAEAAAVVLTTPGHEGKAYELSGDVAWSFAEFAAAAQEVLGTPVRYEELTPEQERERLIAAGLDENTAGFVTRLNADIRAGALAATPGELARLIGRPTEPLAETLKTWV</sequence>
<dbReference type="Proteomes" id="UP000006640">
    <property type="component" value="Chromosome"/>
</dbReference>
<dbReference type="PANTHER" id="PTHR47129">
    <property type="entry name" value="QUINONE OXIDOREDUCTASE 2"/>
    <property type="match status" value="1"/>
</dbReference>
<dbReference type="Pfam" id="PF13460">
    <property type="entry name" value="NAD_binding_10"/>
    <property type="match status" value="1"/>
</dbReference>
<proteinExistence type="predicted"/>
<dbReference type="InterPro" id="IPR016040">
    <property type="entry name" value="NAD(P)-bd_dom"/>
</dbReference>
<evidence type="ECO:0000259" key="1">
    <source>
        <dbReference type="Pfam" id="PF13460"/>
    </source>
</evidence>
<reference evidence="2 3" key="1">
    <citation type="submission" date="2010-01" db="EMBL/GenBank/DDBJ databases">
        <title>The complete genome of Thermobispora bispora DSM 43833.</title>
        <authorList>
            <consortium name="US DOE Joint Genome Institute (JGI-PGF)"/>
            <person name="Lucas S."/>
            <person name="Copeland A."/>
            <person name="Lapidus A."/>
            <person name="Glavina del Rio T."/>
            <person name="Dalin E."/>
            <person name="Tice H."/>
            <person name="Bruce D."/>
            <person name="Goodwin L."/>
            <person name="Pitluck S."/>
            <person name="Kyrpides N."/>
            <person name="Mavromatis K."/>
            <person name="Ivanova N."/>
            <person name="Mikhailova N."/>
            <person name="Chertkov O."/>
            <person name="Brettin T."/>
            <person name="Detter J.C."/>
            <person name="Han C."/>
            <person name="Larimer F."/>
            <person name="Land M."/>
            <person name="Hauser L."/>
            <person name="Markowitz V."/>
            <person name="Cheng J.-F."/>
            <person name="Hugenholtz P."/>
            <person name="Woyke T."/>
            <person name="Wu D."/>
            <person name="Jando M."/>
            <person name="Schneider S."/>
            <person name="Klenk H.-P."/>
            <person name="Eisen J.A."/>
        </authorList>
    </citation>
    <scope>NUCLEOTIDE SEQUENCE [LARGE SCALE GENOMIC DNA]</scope>
    <source>
        <strain evidence="3">ATCC 19993 / DSM 43833 / CBS 139.67 / JCM 10125 / KCTC 9307 / NBRC 14880 / R51</strain>
    </source>
</reference>
<dbReference type="eggNOG" id="COG0702">
    <property type="taxonomic scope" value="Bacteria"/>
</dbReference>
<dbReference type="InterPro" id="IPR036291">
    <property type="entry name" value="NAD(P)-bd_dom_sf"/>
</dbReference>
<dbReference type="SUPFAM" id="SSF51735">
    <property type="entry name" value="NAD(P)-binding Rossmann-fold domains"/>
    <property type="match status" value="1"/>
</dbReference>
<dbReference type="AlphaFoldDB" id="D6Y6Y7"/>
<dbReference type="EMBL" id="CP001874">
    <property type="protein sequence ID" value="ADG89628.1"/>
    <property type="molecule type" value="Genomic_DNA"/>
</dbReference>
<dbReference type="HOGENOM" id="CLU_007383_10_4_11"/>
<accession>D6Y6Y7</accession>
<evidence type="ECO:0000313" key="2">
    <source>
        <dbReference type="EMBL" id="ADG89628.1"/>
    </source>
</evidence>
<protein>
    <submittedName>
        <fullName evidence="2">NmrA family protein</fullName>
    </submittedName>
</protein>
<dbReference type="Gene3D" id="3.40.50.720">
    <property type="entry name" value="NAD(P)-binding Rossmann-like Domain"/>
    <property type="match status" value="1"/>
</dbReference>
<evidence type="ECO:0000313" key="3">
    <source>
        <dbReference type="Proteomes" id="UP000006640"/>
    </source>
</evidence>
<dbReference type="KEGG" id="tbi:Tbis_2930"/>
<feature type="domain" description="NAD(P)-binding" evidence="1">
    <location>
        <begin position="7"/>
        <end position="186"/>
    </location>
</feature>
<dbReference type="RefSeq" id="WP_013133161.1">
    <property type="nucleotide sequence ID" value="NC_014165.1"/>
</dbReference>
<gene>
    <name evidence="2" type="ordered locus">Tbis_2930</name>
</gene>
<dbReference type="Gene3D" id="3.90.25.10">
    <property type="entry name" value="UDP-galactose 4-epimerase, domain 1"/>
    <property type="match status" value="1"/>
</dbReference>